<protein>
    <submittedName>
        <fullName evidence="2">Uncharacterized protein</fullName>
    </submittedName>
</protein>
<feature type="compositionally biased region" description="Polar residues" evidence="1">
    <location>
        <begin position="204"/>
        <end position="215"/>
    </location>
</feature>
<name>A0A9W9YKM6_9CNID</name>
<accession>A0A9W9YKM6</accession>
<dbReference type="AlphaFoldDB" id="A0A9W9YKM6"/>
<feature type="compositionally biased region" description="Basic and acidic residues" evidence="1">
    <location>
        <begin position="63"/>
        <end position="84"/>
    </location>
</feature>
<feature type="compositionally biased region" description="Basic and acidic residues" evidence="1">
    <location>
        <begin position="179"/>
        <end position="188"/>
    </location>
</feature>
<feature type="region of interest" description="Disordered" evidence="1">
    <location>
        <begin position="1"/>
        <end position="320"/>
    </location>
</feature>
<sequence length="320" mass="35332">MAPLRTPYDFDDEGNATSTSTTEPSSSGFRSSVTSRFTTDASGTDTVGDEDTSVPDGGLPKAKYPDNPELELARKLWEQTDKSEVSTTQPESSSEEEDERPSSLGVVSDSTDSEDEQVPSENGWPKDKTRKKKRRKAPFYASDGPMHSTPMETTPEEEPLREVEGDSDSSDTGDEDIPTIERKKDHPSFKAVPEIIKDKGVSGSAATSDTAPSVDSSLKKKPLKSALKKTKHPIPVMEEDDDDSPDKPLSVSDDHHHHHHHKDKQKHRRDRPRSRASSGSGADPKEKKRRFRRKGSKKKPETVVQIGGEEYRVKAGDPTE</sequence>
<keyword evidence="3" id="KW-1185">Reference proteome</keyword>
<feature type="compositionally biased region" description="Basic residues" evidence="1">
    <location>
        <begin position="219"/>
        <end position="232"/>
    </location>
</feature>
<feature type="compositionally biased region" description="Basic residues" evidence="1">
    <location>
        <begin position="256"/>
        <end position="274"/>
    </location>
</feature>
<gene>
    <name evidence="2" type="ORF">OS493_027905</name>
</gene>
<dbReference type="OrthoDB" id="10630126at2759"/>
<dbReference type="Proteomes" id="UP001163046">
    <property type="component" value="Unassembled WGS sequence"/>
</dbReference>
<feature type="compositionally biased region" description="Basic residues" evidence="1">
    <location>
        <begin position="287"/>
        <end position="297"/>
    </location>
</feature>
<feature type="compositionally biased region" description="Low complexity" evidence="1">
    <location>
        <begin position="17"/>
        <end position="39"/>
    </location>
</feature>
<organism evidence="2 3">
    <name type="scientific">Desmophyllum pertusum</name>
    <dbReference type="NCBI Taxonomy" id="174260"/>
    <lineage>
        <taxon>Eukaryota</taxon>
        <taxon>Metazoa</taxon>
        <taxon>Cnidaria</taxon>
        <taxon>Anthozoa</taxon>
        <taxon>Hexacorallia</taxon>
        <taxon>Scleractinia</taxon>
        <taxon>Caryophylliina</taxon>
        <taxon>Caryophylliidae</taxon>
        <taxon>Desmophyllum</taxon>
    </lineage>
</organism>
<evidence type="ECO:0000256" key="1">
    <source>
        <dbReference type="SAM" id="MobiDB-lite"/>
    </source>
</evidence>
<feature type="compositionally biased region" description="Basic residues" evidence="1">
    <location>
        <begin position="128"/>
        <end position="137"/>
    </location>
</feature>
<comment type="caution">
    <text evidence="2">The sequence shown here is derived from an EMBL/GenBank/DDBJ whole genome shotgun (WGS) entry which is preliminary data.</text>
</comment>
<evidence type="ECO:0000313" key="2">
    <source>
        <dbReference type="EMBL" id="KAJ7355116.1"/>
    </source>
</evidence>
<evidence type="ECO:0000313" key="3">
    <source>
        <dbReference type="Proteomes" id="UP001163046"/>
    </source>
</evidence>
<dbReference type="EMBL" id="MU827327">
    <property type="protein sequence ID" value="KAJ7355116.1"/>
    <property type="molecule type" value="Genomic_DNA"/>
</dbReference>
<feature type="compositionally biased region" description="Acidic residues" evidence="1">
    <location>
        <begin position="165"/>
        <end position="178"/>
    </location>
</feature>
<feature type="compositionally biased region" description="Basic and acidic residues" evidence="1">
    <location>
        <begin position="309"/>
        <end position="320"/>
    </location>
</feature>
<proteinExistence type="predicted"/>
<reference evidence="2" key="1">
    <citation type="submission" date="2023-01" db="EMBL/GenBank/DDBJ databases">
        <title>Genome assembly of the deep-sea coral Lophelia pertusa.</title>
        <authorList>
            <person name="Herrera S."/>
            <person name="Cordes E."/>
        </authorList>
    </citation>
    <scope>NUCLEOTIDE SEQUENCE</scope>
    <source>
        <strain evidence="2">USNM1676648</strain>
        <tissue evidence="2">Polyp</tissue>
    </source>
</reference>